<dbReference type="InterPro" id="IPR009057">
    <property type="entry name" value="Homeodomain-like_sf"/>
</dbReference>
<protein>
    <submittedName>
        <fullName evidence="6">TetR/AcrR family transcriptional regulator</fullName>
    </submittedName>
</protein>
<dbReference type="InterPro" id="IPR001647">
    <property type="entry name" value="HTH_TetR"/>
</dbReference>
<dbReference type="Gene3D" id="1.10.357.10">
    <property type="entry name" value="Tetracycline Repressor, domain 2"/>
    <property type="match status" value="1"/>
</dbReference>
<dbReference type="PROSITE" id="PS50977">
    <property type="entry name" value="HTH_TETR_2"/>
    <property type="match status" value="1"/>
</dbReference>
<dbReference type="Pfam" id="PF13305">
    <property type="entry name" value="TetR_C_33"/>
    <property type="match status" value="1"/>
</dbReference>
<evidence type="ECO:0000313" key="7">
    <source>
        <dbReference type="Proteomes" id="UP001501138"/>
    </source>
</evidence>
<dbReference type="InterPro" id="IPR025996">
    <property type="entry name" value="MT1864/Rv1816-like_C"/>
</dbReference>
<dbReference type="InterPro" id="IPR050109">
    <property type="entry name" value="HTH-type_TetR-like_transc_reg"/>
</dbReference>
<evidence type="ECO:0000313" key="6">
    <source>
        <dbReference type="EMBL" id="GAA1727178.1"/>
    </source>
</evidence>
<dbReference type="Proteomes" id="UP001501138">
    <property type="component" value="Unassembled WGS sequence"/>
</dbReference>
<dbReference type="PANTHER" id="PTHR30055">
    <property type="entry name" value="HTH-TYPE TRANSCRIPTIONAL REGULATOR RUTR"/>
    <property type="match status" value="1"/>
</dbReference>
<dbReference type="PANTHER" id="PTHR30055:SF220">
    <property type="entry name" value="TETR-FAMILY REGULATORY PROTEIN"/>
    <property type="match status" value="1"/>
</dbReference>
<keyword evidence="7" id="KW-1185">Reference proteome</keyword>
<evidence type="ECO:0000256" key="2">
    <source>
        <dbReference type="ARBA" id="ARBA00023125"/>
    </source>
</evidence>
<feature type="domain" description="HTH tetR-type" evidence="5">
    <location>
        <begin position="17"/>
        <end position="77"/>
    </location>
</feature>
<evidence type="ECO:0000259" key="5">
    <source>
        <dbReference type="PROSITE" id="PS50977"/>
    </source>
</evidence>
<proteinExistence type="predicted"/>
<dbReference type="EMBL" id="BAAAPM010000004">
    <property type="protein sequence ID" value="GAA1727178.1"/>
    <property type="molecule type" value="Genomic_DNA"/>
</dbReference>
<dbReference type="Pfam" id="PF00440">
    <property type="entry name" value="TetR_N"/>
    <property type="match status" value="1"/>
</dbReference>
<accession>A0ABN2JHC4</accession>
<organism evidence="6 7">
    <name type="scientific">Isoptericola hypogeus</name>
    <dbReference type="NCBI Taxonomy" id="300179"/>
    <lineage>
        <taxon>Bacteria</taxon>
        <taxon>Bacillati</taxon>
        <taxon>Actinomycetota</taxon>
        <taxon>Actinomycetes</taxon>
        <taxon>Micrococcales</taxon>
        <taxon>Promicromonosporaceae</taxon>
        <taxon>Isoptericola</taxon>
    </lineage>
</organism>
<name>A0ABN2JHC4_9MICO</name>
<evidence type="ECO:0000256" key="3">
    <source>
        <dbReference type="ARBA" id="ARBA00023163"/>
    </source>
</evidence>
<sequence length="193" mass="20284">MSTSSIDRDDARPYHHGNLRGALLDAARAVIDDDGPAAVSLRDLARRVGVSHAAPTHHFGDKRGLMTALATDGFGVLAGRLAEVSPDAMVDLGLAYVEVATTRRADFAVMFRPDLLDGDDPGLRAAQEAAWDALLAGVRALPAEARTGGDLLTARAAWSFAHGFAALWNAGAMGRDGQTASDAARAMLQQYFG</sequence>
<dbReference type="SUPFAM" id="SSF48498">
    <property type="entry name" value="Tetracyclin repressor-like, C-terminal domain"/>
    <property type="match status" value="1"/>
</dbReference>
<dbReference type="RefSeq" id="WP_344248646.1">
    <property type="nucleotide sequence ID" value="NZ_BAAAPM010000004.1"/>
</dbReference>
<gene>
    <name evidence="6" type="ORF">GCM10009809_23600</name>
</gene>
<dbReference type="SUPFAM" id="SSF46689">
    <property type="entry name" value="Homeodomain-like"/>
    <property type="match status" value="1"/>
</dbReference>
<comment type="caution">
    <text evidence="6">The sequence shown here is derived from an EMBL/GenBank/DDBJ whole genome shotgun (WGS) entry which is preliminary data.</text>
</comment>
<keyword evidence="2 4" id="KW-0238">DNA-binding</keyword>
<reference evidence="6 7" key="1">
    <citation type="journal article" date="2019" name="Int. J. Syst. Evol. Microbiol.">
        <title>The Global Catalogue of Microorganisms (GCM) 10K type strain sequencing project: providing services to taxonomists for standard genome sequencing and annotation.</title>
        <authorList>
            <consortium name="The Broad Institute Genomics Platform"/>
            <consortium name="The Broad Institute Genome Sequencing Center for Infectious Disease"/>
            <person name="Wu L."/>
            <person name="Ma J."/>
        </authorList>
    </citation>
    <scope>NUCLEOTIDE SEQUENCE [LARGE SCALE GENOMIC DNA]</scope>
    <source>
        <strain evidence="6 7">JCM 15589</strain>
    </source>
</reference>
<keyword evidence="1" id="KW-0805">Transcription regulation</keyword>
<evidence type="ECO:0000256" key="4">
    <source>
        <dbReference type="PROSITE-ProRule" id="PRU00335"/>
    </source>
</evidence>
<keyword evidence="3" id="KW-0804">Transcription</keyword>
<dbReference type="InterPro" id="IPR036271">
    <property type="entry name" value="Tet_transcr_reg_TetR-rel_C_sf"/>
</dbReference>
<evidence type="ECO:0000256" key="1">
    <source>
        <dbReference type="ARBA" id="ARBA00023015"/>
    </source>
</evidence>
<feature type="DNA-binding region" description="H-T-H motif" evidence="4">
    <location>
        <begin position="40"/>
        <end position="59"/>
    </location>
</feature>